<keyword evidence="2" id="KW-1185">Reference proteome</keyword>
<dbReference type="EMBL" id="BAAARV010000025">
    <property type="protein sequence ID" value="GAA2346719.1"/>
    <property type="molecule type" value="Genomic_DNA"/>
</dbReference>
<accession>A0ABN3G8Y0</accession>
<dbReference type="Proteomes" id="UP001501444">
    <property type="component" value="Unassembled WGS sequence"/>
</dbReference>
<reference evidence="1 2" key="1">
    <citation type="journal article" date="2019" name="Int. J. Syst. Evol. Microbiol.">
        <title>The Global Catalogue of Microorganisms (GCM) 10K type strain sequencing project: providing services to taxonomists for standard genome sequencing and annotation.</title>
        <authorList>
            <consortium name="The Broad Institute Genomics Platform"/>
            <consortium name="The Broad Institute Genome Sequencing Center for Infectious Disease"/>
            <person name="Wu L."/>
            <person name="Ma J."/>
        </authorList>
    </citation>
    <scope>NUCLEOTIDE SEQUENCE [LARGE SCALE GENOMIC DNA]</scope>
    <source>
        <strain evidence="1 2">JCM 3272</strain>
    </source>
</reference>
<evidence type="ECO:0000313" key="1">
    <source>
        <dbReference type="EMBL" id="GAA2346719.1"/>
    </source>
</evidence>
<organism evidence="1 2">
    <name type="scientific">Dactylosporangium salmoneum</name>
    <dbReference type="NCBI Taxonomy" id="53361"/>
    <lineage>
        <taxon>Bacteria</taxon>
        <taxon>Bacillati</taxon>
        <taxon>Actinomycetota</taxon>
        <taxon>Actinomycetes</taxon>
        <taxon>Micromonosporales</taxon>
        <taxon>Micromonosporaceae</taxon>
        <taxon>Dactylosporangium</taxon>
    </lineage>
</organism>
<proteinExistence type="predicted"/>
<dbReference type="RefSeq" id="WP_344613320.1">
    <property type="nucleotide sequence ID" value="NZ_BAAARV010000025.1"/>
</dbReference>
<evidence type="ECO:0000313" key="2">
    <source>
        <dbReference type="Proteomes" id="UP001501444"/>
    </source>
</evidence>
<gene>
    <name evidence="1" type="ORF">GCM10010170_033700</name>
</gene>
<name>A0ABN3G8Y0_9ACTN</name>
<protein>
    <submittedName>
        <fullName evidence="1">Uncharacterized protein</fullName>
    </submittedName>
</protein>
<sequence length="174" mass="19586">MTAPAIRRTRRVERVTVRRHIDPGRPQLRGIRVGVRWPIGIDEAIRAEATGYLPLPITKLIQQAEARGYTRGKLETLQRAAGNLGELDLLGDGWRERSIDTAAERRRQQRAADEERALFANRQRNIAAGRHPDWVYLGQSRGGSGAVDWETGYPVETVEAWKRRQSLTVVEGAA</sequence>
<comment type="caution">
    <text evidence="1">The sequence shown here is derived from an EMBL/GenBank/DDBJ whole genome shotgun (WGS) entry which is preliminary data.</text>
</comment>